<evidence type="ECO:0000313" key="1">
    <source>
        <dbReference type="EMBL" id="SEQ11156.1"/>
    </source>
</evidence>
<sequence length="36" mass="4399">MYGFFYVYFLLKWVKSIHFTRKVHNLVSDFQIGVNT</sequence>
<dbReference type="Proteomes" id="UP000183658">
    <property type="component" value="Unassembled WGS sequence"/>
</dbReference>
<proteinExistence type="predicted"/>
<reference evidence="2" key="1">
    <citation type="submission" date="2016-10" db="EMBL/GenBank/DDBJ databases">
        <authorList>
            <person name="Varghese N."/>
            <person name="Submissions S."/>
        </authorList>
    </citation>
    <scope>NUCLEOTIDE SEQUENCE [LARGE SCALE GENOMIC DNA]</scope>
    <source>
        <strain evidence="2">DSM 15719</strain>
    </source>
</reference>
<name>A0A1H9DCF6_FLAFI</name>
<accession>A0A1H9DCF6</accession>
<gene>
    <name evidence="1" type="ORF">SAMN05444355_101443</name>
</gene>
<organism evidence="1 2">
    <name type="scientific">Flavobacterium frigoris</name>
    <dbReference type="NCBI Taxonomy" id="229204"/>
    <lineage>
        <taxon>Bacteria</taxon>
        <taxon>Pseudomonadati</taxon>
        <taxon>Bacteroidota</taxon>
        <taxon>Flavobacteriia</taxon>
        <taxon>Flavobacteriales</taxon>
        <taxon>Flavobacteriaceae</taxon>
        <taxon>Flavobacterium</taxon>
    </lineage>
</organism>
<dbReference type="EMBL" id="FOFZ01000001">
    <property type="protein sequence ID" value="SEQ11156.1"/>
    <property type="molecule type" value="Genomic_DNA"/>
</dbReference>
<keyword evidence="2" id="KW-1185">Reference proteome</keyword>
<protein>
    <submittedName>
        <fullName evidence="1">Uncharacterized protein</fullName>
    </submittedName>
</protein>
<dbReference type="AlphaFoldDB" id="A0A1H9DCF6"/>
<evidence type="ECO:0000313" key="2">
    <source>
        <dbReference type="Proteomes" id="UP000183658"/>
    </source>
</evidence>